<keyword evidence="3" id="KW-1185">Reference proteome</keyword>
<organism evidence="2 3">
    <name type="scientific">Pacificibacter marinus</name>
    <dbReference type="NCBI Taxonomy" id="658057"/>
    <lineage>
        <taxon>Bacteria</taxon>
        <taxon>Pseudomonadati</taxon>
        <taxon>Pseudomonadota</taxon>
        <taxon>Alphaproteobacteria</taxon>
        <taxon>Rhodobacterales</taxon>
        <taxon>Roseobacteraceae</taxon>
        <taxon>Pacificibacter</taxon>
    </lineage>
</organism>
<protein>
    <recommendedName>
        <fullName evidence="4">VWFA domain-containing protein</fullName>
    </recommendedName>
</protein>
<dbReference type="AlphaFoldDB" id="A0A1Y5T398"/>
<feature type="transmembrane region" description="Helical" evidence="1">
    <location>
        <begin position="21"/>
        <end position="39"/>
    </location>
</feature>
<keyword evidence="1" id="KW-1133">Transmembrane helix</keyword>
<evidence type="ECO:0008006" key="4">
    <source>
        <dbReference type="Google" id="ProtNLM"/>
    </source>
</evidence>
<keyword evidence="1" id="KW-0812">Transmembrane</keyword>
<name>A0A1Y5T398_9RHOB</name>
<dbReference type="STRING" id="658057.SAMN04488032_109146"/>
<evidence type="ECO:0000313" key="3">
    <source>
        <dbReference type="Proteomes" id="UP000193307"/>
    </source>
</evidence>
<accession>A0A1Y5T398</accession>
<dbReference type="EMBL" id="FWFW01000009">
    <property type="protein sequence ID" value="SLN54794.1"/>
    <property type="molecule type" value="Genomic_DNA"/>
</dbReference>
<dbReference type="RefSeq" id="WP_085849941.1">
    <property type="nucleotide sequence ID" value="NZ_FNZV01000009.1"/>
</dbReference>
<dbReference type="OrthoDB" id="7551043at2"/>
<gene>
    <name evidence="2" type="ORF">PAM7971_02837</name>
</gene>
<dbReference type="Proteomes" id="UP000193307">
    <property type="component" value="Unassembled WGS sequence"/>
</dbReference>
<reference evidence="2 3" key="1">
    <citation type="submission" date="2017-03" db="EMBL/GenBank/DDBJ databases">
        <authorList>
            <person name="Afonso C.L."/>
            <person name="Miller P.J."/>
            <person name="Scott M.A."/>
            <person name="Spackman E."/>
            <person name="Goraichik I."/>
            <person name="Dimitrov K.M."/>
            <person name="Suarez D.L."/>
            <person name="Swayne D.E."/>
        </authorList>
    </citation>
    <scope>NUCLEOTIDE SEQUENCE [LARGE SCALE GENOMIC DNA]</scope>
    <source>
        <strain evidence="2 3">CECT 7971</strain>
    </source>
</reference>
<evidence type="ECO:0000313" key="2">
    <source>
        <dbReference type="EMBL" id="SLN54794.1"/>
    </source>
</evidence>
<evidence type="ECO:0000256" key="1">
    <source>
        <dbReference type="SAM" id="Phobius"/>
    </source>
</evidence>
<sequence>MAKRRRTNRNGGSAALKIGSLLLTILALLLASGIVWFLYSAKTQDKIDQVSLCPERGSMGNLVFLIDQTDPVSMTQLTFAKTKVERMINDVQTGTRISIGVVAPNSLEREKSFLSLCKPASEANALTQNVMRVAATYRENFEKPMETILASLMVVSTADSSPIIENLQELLSRVPDFLANEKPTTLVIFSNLAQHSDTLSFYKGDDWDAFTESGAVNRLSRALMGMEVFLLQLPVRETFQPDLENFWARYFDAQGVTSLHYELVGDL</sequence>
<proteinExistence type="predicted"/>
<keyword evidence="1" id="KW-0472">Membrane</keyword>